<proteinExistence type="predicted"/>
<gene>
    <name evidence="1" type="ORF">FQ154_01745</name>
</gene>
<dbReference type="Proteomes" id="UP000323856">
    <property type="component" value="Unassembled WGS sequence"/>
</dbReference>
<comment type="caution">
    <text evidence="1">The sequence shown here is derived from an EMBL/GenBank/DDBJ whole genome shotgun (WGS) entry which is preliminary data.</text>
</comment>
<organism evidence="1 2">
    <name type="scientific">Paeniglutamicibacter gangotriensis</name>
    <dbReference type="NCBI Taxonomy" id="254787"/>
    <lineage>
        <taxon>Bacteria</taxon>
        <taxon>Bacillati</taxon>
        <taxon>Actinomycetota</taxon>
        <taxon>Actinomycetes</taxon>
        <taxon>Micrococcales</taxon>
        <taxon>Micrococcaceae</taxon>
        <taxon>Paeniglutamicibacter</taxon>
    </lineage>
</organism>
<sequence>MSLTQVTIPAALATERLTRAVHAARRTVRRAALHVDTVTFTGGDVHAAIEDVVRAGTALEQAEAELAAVEVAA</sequence>
<evidence type="ECO:0000313" key="1">
    <source>
        <dbReference type="EMBL" id="KAA0979908.1"/>
    </source>
</evidence>
<evidence type="ECO:0000313" key="2">
    <source>
        <dbReference type="Proteomes" id="UP000323856"/>
    </source>
</evidence>
<dbReference type="EMBL" id="VOBL01000001">
    <property type="protein sequence ID" value="KAA0979908.1"/>
    <property type="molecule type" value="Genomic_DNA"/>
</dbReference>
<dbReference type="RefSeq" id="WP_149618454.1">
    <property type="nucleotide sequence ID" value="NZ_VOBL01000001.1"/>
</dbReference>
<dbReference type="AlphaFoldDB" id="A0A5B0EMN4"/>
<protein>
    <submittedName>
        <fullName evidence="1">Uncharacterized protein</fullName>
    </submittedName>
</protein>
<accession>A0A5B0EMN4</accession>
<name>A0A5B0EMN4_9MICC</name>
<reference evidence="1 2" key="1">
    <citation type="submission" date="2019-07" db="EMBL/GenBank/DDBJ databases">
        <title>Analysis of the biochemical properties, biological activity and biotechnological potential of siderophores and biosurfactants produced by Antarctic psychrotolerant bacteria.</title>
        <authorList>
            <person name="Styczynski M."/>
            <person name="Krucon T."/>
            <person name="Decewicz P."/>
            <person name="Dziewit L."/>
        </authorList>
    </citation>
    <scope>NUCLEOTIDE SEQUENCE [LARGE SCALE GENOMIC DNA]</scope>
    <source>
        <strain evidence="1 2">ANT_H27</strain>
    </source>
</reference>